<sequence>MMRQYELVERVLRYEPNADEALLNRAYVYAMKAHGNQRRASGDPFFSHPLEVAAILADMRLDDATIATALLHDTLEDTQTTRDKIDSMFGPEIGSLVEGLTKIKKLDLVTKKAEQAENFRKLLLAISSDVRVLLVKLADRLHNMRTLQYMKPAKRKIIAQETMDIYAPLAGRMGMQWLREELEDHAFRWLHPEAYKAVVKRLETLREEHQGLIDDIQSALTKKLDEAKVTATVVGREKKPYAIWSKMERKQISLEQLSDIYGFRLVVDVVPDCYRALAVVHTSWHMVPGRFKDYISNPKPNDYQSLHTTIVGPKHQRVELQIRTEQMHQVAEYGVAAHALYKDSGNGSNYVAAPADSNAYRWLRHLIEMLQEGDNPEEFLEHTKLELFQDQVFCFTPKGRLIALPRGANAIDFAYAVHTDVGNTCVSAKINGRPMPLATALRNGDEVEIICSEGQQPRPAWEKLAITGKARSNIRRATKAAVRAQYGALGRLILQRTFDRHGKQFSEDALREVLGRLSQKTTEDAIAAVGRGELPSADVLKAVYPEETPPSPAAPKRKPKVKNDEEGWFGFGKVMGLKFRWPGTSKGKRDPLAGVPVRGVSGDLPVRFDEGGAVPGDRIVGILTPGEGITIYPIHSKALHAYDDELDRWIDVTWDLDDVNPQRFPARLQLVVLNEPGSLAQIAGVFAESDGNIVNIRMNNQLPDYTEMTIDADVWDLKHLNATIAKLRTMDVVSSVERAGD</sequence>
<dbReference type="SUPFAM" id="SSF109604">
    <property type="entry name" value="HD-domain/PDEase-like"/>
    <property type="match status" value="1"/>
</dbReference>
<keyword evidence="11" id="KW-0808">Transferase</keyword>
<dbReference type="CDD" id="cd04876">
    <property type="entry name" value="ACT_RelA-SpoT"/>
    <property type="match status" value="1"/>
</dbReference>
<keyword evidence="3" id="KW-0342">GTP-binding</keyword>
<dbReference type="Gene3D" id="1.10.3210.10">
    <property type="entry name" value="Hypothetical protein af1432"/>
    <property type="match status" value="1"/>
</dbReference>
<dbReference type="Gene3D" id="3.10.20.30">
    <property type="match status" value="1"/>
</dbReference>
<dbReference type="FunFam" id="3.30.460.10:FF:000001">
    <property type="entry name" value="GTP pyrophosphokinase RelA"/>
    <property type="match status" value="1"/>
</dbReference>
<dbReference type="PROSITE" id="PS51671">
    <property type="entry name" value="ACT"/>
    <property type="match status" value="1"/>
</dbReference>
<dbReference type="PATRIC" id="fig|1177755.3.peg.424"/>
<proteinExistence type="inferred from homology"/>
<dbReference type="RefSeq" id="WP_069093860.1">
    <property type="nucleotide sequence ID" value="NZ_MASI01000001.1"/>
</dbReference>
<dbReference type="PANTHER" id="PTHR21262">
    <property type="entry name" value="GUANOSINE-3',5'-BIS DIPHOSPHATE 3'-PYROPHOSPHOHYDROLASE"/>
    <property type="match status" value="1"/>
</dbReference>
<dbReference type="Pfam" id="PF04607">
    <property type="entry name" value="RelA_SpoT"/>
    <property type="match status" value="1"/>
</dbReference>
<dbReference type="FunFam" id="3.10.20.30:FF:000002">
    <property type="entry name" value="GTP pyrophosphokinase (RelA/SpoT)"/>
    <property type="match status" value="1"/>
</dbReference>
<evidence type="ECO:0000259" key="8">
    <source>
        <dbReference type="PROSITE" id="PS51671"/>
    </source>
</evidence>
<keyword evidence="3" id="KW-0547">Nucleotide-binding</keyword>
<comment type="function">
    <text evidence="7">In eubacteria ppGpp (guanosine 3'-diphosphate 5'-diphosphate) is a mediator of the stringent response that coordinates a variety of cellular activities in response to changes in nutritional abundance.</text>
</comment>
<dbReference type="GO" id="GO:0015969">
    <property type="term" value="P:guanosine tetraphosphate metabolic process"/>
    <property type="evidence" value="ECO:0007669"/>
    <property type="project" value="InterPro"/>
</dbReference>
<dbReference type="SMART" id="SM00471">
    <property type="entry name" value="HDc"/>
    <property type="match status" value="1"/>
</dbReference>
<dbReference type="GO" id="GO:0008893">
    <property type="term" value="F:guanosine-3',5'-bis(diphosphate) 3'-diphosphatase activity"/>
    <property type="evidence" value="ECO:0007669"/>
    <property type="project" value="TreeGrafter"/>
</dbReference>
<dbReference type="InterPro" id="IPR045865">
    <property type="entry name" value="ACT-like_dom_sf"/>
</dbReference>
<dbReference type="Pfam" id="PF13328">
    <property type="entry name" value="HD_4"/>
    <property type="match status" value="1"/>
</dbReference>
<dbReference type="GO" id="GO:0008728">
    <property type="term" value="F:GTP diphosphokinase activity"/>
    <property type="evidence" value="ECO:0007669"/>
    <property type="project" value="UniProtKB-EC"/>
</dbReference>
<evidence type="ECO:0000256" key="7">
    <source>
        <dbReference type="RuleBase" id="RU003847"/>
    </source>
</evidence>
<dbReference type="Pfam" id="PF13291">
    <property type="entry name" value="ACT_4"/>
    <property type="match status" value="1"/>
</dbReference>
<comment type="similarity">
    <text evidence="7">Belongs to the relA/spoT family.</text>
</comment>
<dbReference type="Gene3D" id="3.30.70.260">
    <property type="match status" value="1"/>
</dbReference>
<dbReference type="Pfam" id="PF02824">
    <property type="entry name" value="TGS"/>
    <property type="match status" value="1"/>
</dbReference>
<dbReference type="InterPro" id="IPR004811">
    <property type="entry name" value="RelA/Spo_fam"/>
</dbReference>
<accession>A0A1E2S2M9</accession>
<feature type="domain" description="ACT" evidence="8">
    <location>
        <begin position="667"/>
        <end position="741"/>
    </location>
</feature>
<dbReference type="SUPFAM" id="SSF81301">
    <property type="entry name" value="Nucleotidyltransferase"/>
    <property type="match status" value="1"/>
</dbReference>
<dbReference type="PROSITE" id="PS51880">
    <property type="entry name" value="TGS"/>
    <property type="match status" value="1"/>
</dbReference>
<protein>
    <recommendedName>
        <fullName evidence="2">GTP pyrophosphokinase rsh</fullName>
        <ecNumber evidence="1">2.7.6.5</ecNumber>
    </recommendedName>
    <alternativeName>
        <fullName evidence="5">(p)ppGpp synthase</fullName>
    </alternativeName>
    <alternativeName>
        <fullName evidence="4">ATP:GTP 3'-pyrophosphotransferase</fullName>
    </alternativeName>
</protein>
<dbReference type="Proteomes" id="UP000095087">
    <property type="component" value="Unassembled WGS sequence"/>
</dbReference>
<dbReference type="STRING" id="1177755.A7A08_00428"/>
<dbReference type="CDD" id="cd00077">
    <property type="entry name" value="HDc"/>
    <property type="match status" value="1"/>
</dbReference>
<evidence type="ECO:0000259" key="9">
    <source>
        <dbReference type="PROSITE" id="PS51831"/>
    </source>
</evidence>
<evidence type="ECO:0000313" key="11">
    <source>
        <dbReference type="EMBL" id="ODA68598.1"/>
    </source>
</evidence>
<dbReference type="CDD" id="cd05399">
    <property type="entry name" value="NT_Rel-Spo_like"/>
    <property type="match status" value="1"/>
</dbReference>
<dbReference type="EC" id="2.7.6.5" evidence="1"/>
<dbReference type="GO" id="GO:0015949">
    <property type="term" value="P:nucleobase-containing small molecule interconversion"/>
    <property type="evidence" value="ECO:0007669"/>
    <property type="project" value="UniProtKB-ARBA"/>
</dbReference>
<dbReference type="GO" id="GO:0005525">
    <property type="term" value="F:GTP binding"/>
    <property type="evidence" value="ECO:0007669"/>
    <property type="project" value="UniProtKB-KW"/>
</dbReference>
<dbReference type="InterPro" id="IPR006674">
    <property type="entry name" value="HD_domain"/>
</dbReference>
<dbReference type="InterPro" id="IPR012675">
    <property type="entry name" value="Beta-grasp_dom_sf"/>
</dbReference>
<dbReference type="Gene3D" id="3.30.460.10">
    <property type="entry name" value="Beta Polymerase, domain 2"/>
    <property type="match status" value="1"/>
</dbReference>
<comment type="catalytic activity">
    <reaction evidence="6">
        <text>GTP + ATP = guanosine 3'-diphosphate 5'-triphosphate + AMP</text>
        <dbReference type="Rhea" id="RHEA:22088"/>
        <dbReference type="ChEBI" id="CHEBI:30616"/>
        <dbReference type="ChEBI" id="CHEBI:37565"/>
        <dbReference type="ChEBI" id="CHEBI:142410"/>
        <dbReference type="ChEBI" id="CHEBI:456215"/>
        <dbReference type="EC" id="2.7.6.5"/>
    </reaction>
</comment>
<dbReference type="FunFam" id="1.10.3210.10:FF:000001">
    <property type="entry name" value="GTP pyrophosphokinase RelA"/>
    <property type="match status" value="1"/>
</dbReference>
<dbReference type="InterPro" id="IPR004095">
    <property type="entry name" value="TGS"/>
</dbReference>
<dbReference type="PANTHER" id="PTHR21262:SF36">
    <property type="entry name" value="BIFUNCTIONAL (P)PPGPP SYNTHASE_HYDROLASE SPOT"/>
    <property type="match status" value="1"/>
</dbReference>
<dbReference type="AlphaFoldDB" id="A0A1E2S2M9"/>
<dbReference type="SMART" id="SM00954">
    <property type="entry name" value="RelA_SpoT"/>
    <property type="match status" value="1"/>
</dbReference>
<dbReference type="EMBL" id="MASI01000001">
    <property type="protein sequence ID" value="ODA68598.1"/>
    <property type="molecule type" value="Genomic_DNA"/>
</dbReference>
<dbReference type="NCBIfam" id="TIGR00691">
    <property type="entry name" value="spoT_relA"/>
    <property type="match status" value="1"/>
</dbReference>
<dbReference type="InterPro" id="IPR007685">
    <property type="entry name" value="RelA_SpoT"/>
</dbReference>
<evidence type="ECO:0000256" key="6">
    <source>
        <dbReference type="ARBA" id="ARBA00048244"/>
    </source>
</evidence>
<keyword evidence="11" id="KW-0418">Kinase</keyword>
<gene>
    <name evidence="11" type="ORF">A7A08_00428</name>
</gene>
<dbReference type="InterPro" id="IPR043519">
    <property type="entry name" value="NT_sf"/>
</dbReference>
<dbReference type="InterPro" id="IPR045600">
    <property type="entry name" value="RelA/SpoT_AH_RIS"/>
</dbReference>
<dbReference type="SUPFAM" id="SSF55021">
    <property type="entry name" value="ACT-like"/>
    <property type="match status" value="1"/>
</dbReference>
<dbReference type="CDD" id="cd01668">
    <property type="entry name" value="TGS_RSH"/>
    <property type="match status" value="1"/>
</dbReference>
<evidence type="ECO:0000256" key="5">
    <source>
        <dbReference type="ARBA" id="ARBA00032407"/>
    </source>
</evidence>
<dbReference type="OrthoDB" id="9805041at2"/>
<organism evidence="11 12">
    <name type="scientific">Methyloligella halotolerans</name>
    <dbReference type="NCBI Taxonomy" id="1177755"/>
    <lineage>
        <taxon>Bacteria</taxon>
        <taxon>Pseudomonadati</taxon>
        <taxon>Pseudomonadota</taxon>
        <taxon>Alphaproteobacteria</taxon>
        <taxon>Hyphomicrobiales</taxon>
        <taxon>Hyphomicrobiaceae</taxon>
        <taxon>Methyloligella</taxon>
    </lineage>
</organism>
<dbReference type="InterPro" id="IPR003607">
    <property type="entry name" value="HD/PDEase_dom"/>
</dbReference>
<keyword evidence="12" id="KW-1185">Reference proteome</keyword>
<dbReference type="SUPFAM" id="SSF81271">
    <property type="entry name" value="TGS-like"/>
    <property type="match status" value="1"/>
</dbReference>
<comment type="caution">
    <text evidence="11">The sequence shown here is derived from an EMBL/GenBank/DDBJ whole genome shotgun (WGS) entry which is preliminary data.</text>
</comment>
<evidence type="ECO:0000259" key="10">
    <source>
        <dbReference type="PROSITE" id="PS51880"/>
    </source>
</evidence>
<dbReference type="Pfam" id="PF19296">
    <property type="entry name" value="RelA_AH_RIS"/>
    <property type="match status" value="1"/>
</dbReference>
<feature type="domain" description="TGS" evidence="10">
    <location>
        <begin position="390"/>
        <end position="451"/>
    </location>
</feature>
<reference evidence="11 12" key="1">
    <citation type="submission" date="2016-07" db="EMBL/GenBank/DDBJ databases">
        <title>Draft genome sequence of Methyloligella halotolerans C2T (VKM B-2706T=CCUG 61687T=DSM 25045T), a halotolerant polyhydroxybutyrate accumulating methylotroph.</title>
        <authorList>
            <person name="Vasilenko O.V."/>
            <person name="Doronina N.V."/>
            <person name="Poroshina M.N."/>
            <person name="Tarlachkov S.V."/>
            <person name="Trotsenko Y.A."/>
        </authorList>
    </citation>
    <scope>NUCLEOTIDE SEQUENCE [LARGE SCALE GENOMIC DNA]</scope>
    <source>
        <strain evidence="11 12">VKM B-2706</strain>
    </source>
</reference>
<dbReference type="GO" id="GO:0005886">
    <property type="term" value="C:plasma membrane"/>
    <property type="evidence" value="ECO:0007669"/>
    <property type="project" value="TreeGrafter"/>
</dbReference>
<dbReference type="GO" id="GO:0042594">
    <property type="term" value="P:response to starvation"/>
    <property type="evidence" value="ECO:0007669"/>
    <property type="project" value="TreeGrafter"/>
</dbReference>
<dbReference type="InterPro" id="IPR033655">
    <property type="entry name" value="TGS_RelA/SpoT"/>
</dbReference>
<name>A0A1E2S2M9_9HYPH</name>
<dbReference type="InterPro" id="IPR002912">
    <property type="entry name" value="ACT_dom"/>
</dbReference>
<dbReference type="GO" id="GO:0016301">
    <property type="term" value="F:kinase activity"/>
    <property type="evidence" value="ECO:0007669"/>
    <property type="project" value="UniProtKB-KW"/>
</dbReference>
<dbReference type="InterPro" id="IPR012676">
    <property type="entry name" value="TGS-like"/>
</dbReference>
<evidence type="ECO:0000256" key="3">
    <source>
        <dbReference type="ARBA" id="ARBA00023134"/>
    </source>
</evidence>
<evidence type="ECO:0000313" key="12">
    <source>
        <dbReference type="Proteomes" id="UP000095087"/>
    </source>
</evidence>
<feature type="domain" description="HD" evidence="9">
    <location>
        <begin position="45"/>
        <end position="144"/>
    </location>
</feature>
<dbReference type="PROSITE" id="PS51831">
    <property type="entry name" value="HD"/>
    <property type="match status" value="1"/>
</dbReference>
<evidence type="ECO:0000256" key="2">
    <source>
        <dbReference type="ARBA" id="ARBA00014315"/>
    </source>
</evidence>
<evidence type="ECO:0000256" key="4">
    <source>
        <dbReference type="ARBA" id="ARBA00029754"/>
    </source>
</evidence>
<evidence type="ECO:0000256" key="1">
    <source>
        <dbReference type="ARBA" id="ARBA00013251"/>
    </source>
</evidence>